<evidence type="ECO:0000313" key="9">
    <source>
        <dbReference type="EMBL" id="CAF4077341.1"/>
    </source>
</evidence>
<feature type="coiled-coil region" evidence="5">
    <location>
        <begin position="244"/>
        <end position="290"/>
    </location>
</feature>
<protein>
    <recommendedName>
        <fullName evidence="7">RING-type domain-containing protein</fullName>
    </recommendedName>
</protein>
<dbReference type="EMBL" id="CAJNOE010000083">
    <property type="protein sequence ID" value="CAF0881479.1"/>
    <property type="molecule type" value="Genomic_DNA"/>
</dbReference>
<evidence type="ECO:0000256" key="4">
    <source>
        <dbReference type="PROSITE-ProRule" id="PRU00175"/>
    </source>
</evidence>
<evidence type="ECO:0000256" key="5">
    <source>
        <dbReference type="SAM" id="Coils"/>
    </source>
</evidence>
<keyword evidence="2 4" id="KW-0863">Zinc-finger</keyword>
<dbReference type="Proteomes" id="UP000663860">
    <property type="component" value="Unassembled WGS sequence"/>
</dbReference>
<dbReference type="GO" id="GO:0061630">
    <property type="term" value="F:ubiquitin protein ligase activity"/>
    <property type="evidence" value="ECO:0007669"/>
    <property type="project" value="TreeGrafter"/>
</dbReference>
<dbReference type="Pfam" id="PF13639">
    <property type="entry name" value="zf-RING_2"/>
    <property type="match status" value="1"/>
</dbReference>
<accession>A0A813YAM4</accession>
<sequence length="408" mass="48270">MILTFSLVEDKDIMRQWFQKSRSGEVGRRPAILRELFARIRAVRLCDEYNKRSGYLTPPVYLLLGCVLFPLILLCRIHVYNMRNGPFHMNLYQFTVHLISCNQGRTGGNSLPTHWWSVEREYFQIELGQDQIEQVSAHTLRGYPYYFQYFKPSYTMKAVQNDGIYQALYPNRVFIKLPVRGQNHFHSRLPYRFHEFTIETLRCIVRQLGVLPTSYIKWHDKGTYHEEELRQEQEAIQARAATERHRLAELINEERHRLAELINEHRHRLAELINEERHRLAELINEERQQQIVGYLRTLTEGSTYAVPASPQFIGAFRLRSPETVENYDNNLLETKCAVCQCNFESGQEYSQWPCDGRHTFHYACMLNLLRNSYTCPICRHAVEAANVFDIEVAARYSMTQLVYRPYF</sequence>
<comment type="caution">
    <text evidence="8">The sequence shown here is derived from an EMBL/GenBank/DDBJ whole genome shotgun (WGS) entry which is preliminary data.</text>
</comment>
<organism evidence="8 10">
    <name type="scientific">Adineta steineri</name>
    <dbReference type="NCBI Taxonomy" id="433720"/>
    <lineage>
        <taxon>Eukaryota</taxon>
        <taxon>Metazoa</taxon>
        <taxon>Spiralia</taxon>
        <taxon>Gnathifera</taxon>
        <taxon>Rotifera</taxon>
        <taxon>Eurotatoria</taxon>
        <taxon>Bdelloidea</taxon>
        <taxon>Adinetida</taxon>
        <taxon>Adinetidae</taxon>
        <taxon>Adineta</taxon>
    </lineage>
</organism>
<keyword evidence="5" id="KW-0175">Coiled coil</keyword>
<dbReference type="SUPFAM" id="SSF57850">
    <property type="entry name" value="RING/U-box"/>
    <property type="match status" value="1"/>
</dbReference>
<dbReference type="Proteomes" id="UP000663868">
    <property type="component" value="Unassembled WGS sequence"/>
</dbReference>
<keyword evidence="6" id="KW-0812">Transmembrane</keyword>
<evidence type="ECO:0000256" key="2">
    <source>
        <dbReference type="ARBA" id="ARBA00022771"/>
    </source>
</evidence>
<dbReference type="InterPro" id="IPR001841">
    <property type="entry name" value="Znf_RING"/>
</dbReference>
<keyword evidence="3" id="KW-0862">Zinc</keyword>
<evidence type="ECO:0000313" key="10">
    <source>
        <dbReference type="Proteomes" id="UP000663860"/>
    </source>
</evidence>
<reference evidence="8" key="1">
    <citation type="submission" date="2021-02" db="EMBL/GenBank/DDBJ databases">
        <authorList>
            <person name="Nowell W R."/>
        </authorList>
    </citation>
    <scope>NUCLEOTIDE SEQUENCE</scope>
</reference>
<dbReference type="EMBL" id="CAJOBB010004165">
    <property type="protein sequence ID" value="CAF4077341.1"/>
    <property type="molecule type" value="Genomic_DNA"/>
</dbReference>
<dbReference type="AlphaFoldDB" id="A0A813YAM4"/>
<evidence type="ECO:0000313" key="8">
    <source>
        <dbReference type="EMBL" id="CAF0881479.1"/>
    </source>
</evidence>
<gene>
    <name evidence="8" type="ORF">IZO911_LOCUS11213</name>
    <name evidence="9" type="ORF">KXQ929_LOCUS33127</name>
</gene>
<proteinExistence type="predicted"/>
<dbReference type="PANTHER" id="PTHR45969">
    <property type="entry name" value="RING ZINC FINGER PROTEIN-RELATED"/>
    <property type="match status" value="1"/>
</dbReference>
<keyword evidence="1" id="KW-0479">Metal-binding</keyword>
<evidence type="ECO:0000256" key="1">
    <source>
        <dbReference type="ARBA" id="ARBA00022723"/>
    </source>
</evidence>
<evidence type="ECO:0000256" key="3">
    <source>
        <dbReference type="ARBA" id="ARBA00022833"/>
    </source>
</evidence>
<feature type="transmembrane region" description="Helical" evidence="6">
    <location>
        <begin position="60"/>
        <end position="79"/>
    </location>
</feature>
<name>A0A813YAM4_9BILA</name>
<dbReference type="Gene3D" id="3.30.40.10">
    <property type="entry name" value="Zinc/RING finger domain, C3HC4 (zinc finger)"/>
    <property type="match status" value="1"/>
</dbReference>
<dbReference type="GO" id="GO:0016567">
    <property type="term" value="P:protein ubiquitination"/>
    <property type="evidence" value="ECO:0007669"/>
    <property type="project" value="TreeGrafter"/>
</dbReference>
<keyword evidence="6" id="KW-1133">Transmembrane helix</keyword>
<dbReference type="GO" id="GO:0008270">
    <property type="term" value="F:zinc ion binding"/>
    <property type="evidence" value="ECO:0007669"/>
    <property type="project" value="UniProtKB-KW"/>
</dbReference>
<feature type="domain" description="RING-type" evidence="7">
    <location>
        <begin position="337"/>
        <end position="380"/>
    </location>
</feature>
<dbReference type="PROSITE" id="PS50089">
    <property type="entry name" value="ZF_RING_2"/>
    <property type="match status" value="1"/>
</dbReference>
<evidence type="ECO:0000256" key="6">
    <source>
        <dbReference type="SAM" id="Phobius"/>
    </source>
</evidence>
<dbReference type="InterPro" id="IPR013083">
    <property type="entry name" value="Znf_RING/FYVE/PHD"/>
</dbReference>
<keyword evidence="6" id="KW-0472">Membrane</keyword>
<evidence type="ECO:0000259" key="7">
    <source>
        <dbReference type="PROSITE" id="PS50089"/>
    </source>
</evidence>
<dbReference type="PANTHER" id="PTHR45969:SF55">
    <property type="entry name" value="OS07G0686300 PROTEIN"/>
    <property type="match status" value="1"/>
</dbReference>